<dbReference type="eggNOG" id="COG0515">
    <property type="taxonomic scope" value="Bacteria"/>
</dbReference>
<accession>Q10YS4</accession>
<keyword evidence="3" id="KW-0418">Kinase</keyword>
<dbReference type="PANTHER" id="PTHR44167">
    <property type="entry name" value="OVARIAN-SPECIFIC SERINE/THREONINE-PROTEIN KINASE LOK-RELATED"/>
    <property type="match status" value="1"/>
</dbReference>
<dbReference type="STRING" id="203124.Tery_3510"/>
<evidence type="ECO:0000256" key="1">
    <source>
        <dbReference type="SAM" id="MobiDB-lite"/>
    </source>
</evidence>
<name>Q10YS4_TRIEI</name>
<dbReference type="GO" id="GO:0005737">
    <property type="term" value="C:cytoplasm"/>
    <property type="evidence" value="ECO:0007669"/>
    <property type="project" value="TreeGrafter"/>
</dbReference>
<dbReference type="PROSITE" id="PS50011">
    <property type="entry name" value="PROTEIN_KINASE_DOM"/>
    <property type="match status" value="1"/>
</dbReference>
<dbReference type="PANTHER" id="PTHR44167:SF24">
    <property type="entry name" value="SERINE_THREONINE-PROTEIN KINASE CHK2"/>
    <property type="match status" value="1"/>
</dbReference>
<dbReference type="OrthoDB" id="9788659at2"/>
<keyword evidence="3" id="KW-0808">Transferase</keyword>
<dbReference type="SMART" id="SM00220">
    <property type="entry name" value="S_TKc"/>
    <property type="match status" value="1"/>
</dbReference>
<dbReference type="GO" id="GO:0005524">
    <property type="term" value="F:ATP binding"/>
    <property type="evidence" value="ECO:0007669"/>
    <property type="project" value="InterPro"/>
</dbReference>
<dbReference type="AlphaFoldDB" id="Q10YS4"/>
<reference evidence="3" key="1">
    <citation type="submission" date="2006-06" db="EMBL/GenBank/DDBJ databases">
        <title>Complete sequence of Trichodesmium erythraeum IMS101.</title>
        <authorList>
            <consortium name="US DOE Joint Genome Institute"/>
            <person name="Copeland A."/>
            <person name="Lucas S."/>
            <person name="Lapidus A."/>
            <person name="Barry K."/>
            <person name="Detter J.C."/>
            <person name="Glavina del Rio T."/>
            <person name="Hammon N."/>
            <person name="Israni S."/>
            <person name="Dalin E."/>
            <person name="Tice H."/>
            <person name="Pitluck S."/>
            <person name="Kiss H."/>
            <person name="Munk A.C."/>
            <person name="Brettin T."/>
            <person name="Bruce D."/>
            <person name="Han C."/>
            <person name="Tapia R."/>
            <person name="Gilna P."/>
            <person name="Schmutz J."/>
            <person name="Larimer F."/>
            <person name="Land M."/>
            <person name="Hauser L."/>
            <person name="Kyrpides N."/>
            <person name="Kim E."/>
            <person name="Richardson P."/>
        </authorList>
    </citation>
    <scope>NUCLEOTIDE SEQUENCE [LARGE SCALE GENOMIC DNA]</scope>
    <source>
        <strain evidence="3">IMS101</strain>
    </source>
</reference>
<dbReference type="EMBL" id="CP000393">
    <property type="protein sequence ID" value="ABG52600.1"/>
    <property type="molecule type" value="Genomic_DNA"/>
</dbReference>
<dbReference type="PROSITE" id="PS00108">
    <property type="entry name" value="PROTEIN_KINASE_ST"/>
    <property type="match status" value="1"/>
</dbReference>
<dbReference type="RefSeq" id="WP_011612942.1">
    <property type="nucleotide sequence ID" value="NC_008312.1"/>
</dbReference>
<evidence type="ECO:0000259" key="2">
    <source>
        <dbReference type="PROSITE" id="PS50011"/>
    </source>
</evidence>
<feature type="compositionally biased region" description="Basic and acidic residues" evidence="1">
    <location>
        <begin position="342"/>
        <end position="351"/>
    </location>
</feature>
<dbReference type="Pfam" id="PF00069">
    <property type="entry name" value="Pkinase"/>
    <property type="match status" value="1"/>
</dbReference>
<sequence>MAYKKGEKIGKYIITRDFDSTNGGQGQWGFAEYNGEEYFIKKFLNPVYPEVKAPGSEKGKQKKKDRCKEFERKHLGMMKALNSCGDGGLVVKTTDFFKHGNEFGSHYFKVSQKVDTSNLSNEVYNLDWKNRLFIMLTSAGALKMLHRNGIIHLDLKPDNILIQEWQGKLIAKIIDFDSSLIEGDVTPSEELVGDPLYLSPEFAKHIGTYGEELPPTNQSDVFSLGLVFCHYCTGKLPTFSRKYNYPYEALINEGKLELPISSLMKTKEEKLVGKAVFELIKKMLILDQNKRISIDEVHEALKAICKEKLPKNSPRTSPLEKKKKLSEGSGIKIGSDTTNSKKSKEKEDYPKSGRIKFNFPKKS</sequence>
<protein>
    <submittedName>
        <fullName evidence="3">Serine/threonine protein kinase</fullName>
    </submittedName>
</protein>
<dbReference type="SUPFAM" id="SSF56112">
    <property type="entry name" value="Protein kinase-like (PK-like)"/>
    <property type="match status" value="1"/>
</dbReference>
<organism evidence="3">
    <name type="scientific">Trichodesmium erythraeum (strain IMS101)</name>
    <dbReference type="NCBI Taxonomy" id="203124"/>
    <lineage>
        <taxon>Bacteria</taxon>
        <taxon>Bacillati</taxon>
        <taxon>Cyanobacteriota</taxon>
        <taxon>Cyanophyceae</taxon>
        <taxon>Oscillatoriophycideae</taxon>
        <taxon>Oscillatoriales</taxon>
        <taxon>Microcoleaceae</taxon>
        <taxon>Trichodesmium</taxon>
    </lineage>
</organism>
<proteinExistence type="predicted"/>
<gene>
    <name evidence="3" type="ordered locus">Tery_3510</name>
</gene>
<dbReference type="GO" id="GO:0004674">
    <property type="term" value="F:protein serine/threonine kinase activity"/>
    <property type="evidence" value="ECO:0007669"/>
    <property type="project" value="UniProtKB-KW"/>
</dbReference>
<dbReference type="InterPro" id="IPR000719">
    <property type="entry name" value="Prot_kinase_dom"/>
</dbReference>
<dbReference type="KEGG" id="ter:Tery_3510"/>
<evidence type="ECO:0000313" key="3">
    <source>
        <dbReference type="EMBL" id="ABG52600.1"/>
    </source>
</evidence>
<feature type="region of interest" description="Disordered" evidence="1">
    <location>
        <begin position="311"/>
        <end position="363"/>
    </location>
</feature>
<dbReference type="Gene3D" id="1.10.510.10">
    <property type="entry name" value="Transferase(Phosphotransferase) domain 1"/>
    <property type="match status" value="1"/>
</dbReference>
<keyword evidence="3" id="KW-0723">Serine/threonine-protein kinase</keyword>
<dbReference type="HOGENOM" id="CLU_061762_0_0_3"/>
<dbReference type="InterPro" id="IPR011009">
    <property type="entry name" value="Kinase-like_dom_sf"/>
</dbReference>
<dbReference type="InterPro" id="IPR008271">
    <property type="entry name" value="Ser/Thr_kinase_AS"/>
</dbReference>
<feature type="domain" description="Protein kinase" evidence="2">
    <location>
        <begin position="3"/>
        <end position="301"/>
    </location>
</feature>